<gene>
    <name evidence="1" type="ORF">ILYODFUR_037566</name>
</gene>
<accession>A0ABV0VKD0</accession>
<reference evidence="1 2" key="1">
    <citation type="submission" date="2021-06" db="EMBL/GenBank/DDBJ databases">
        <authorList>
            <person name="Palmer J.M."/>
        </authorList>
    </citation>
    <scope>NUCLEOTIDE SEQUENCE [LARGE SCALE GENOMIC DNA]</scope>
    <source>
        <strain evidence="2">if_2019</strain>
        <tissue evidence="1">Muscle</tissue>
    </source>
</reference>
<dbReference type="Proteomes" id="UP001482620">
    <property type="component" value="Unassembled WGS sequence"/>
</dbReference>
<name>A0ABV0VKD0_9TELE</name>
<proteinExistence type="predicted"/>
<evidence type="ECO:0000313" key="1">
    <source>
        <dbReference type="EMBL" id="MEQ2257710.1"/>
    </source>
</evidence>
<organism evidence="1 2">
    <name type="scientific">Ilyodon furcidens</name>
    <name type="common">goldbreast splitfin</name>
    <dbReference type="NCBI Taxonomy" id="33524"/>
    <lineage>
        <taxon>Eukaryota</taxon>
        <taxon>Metazoa</taxon>
        <taxon>Chordata</taxon>
        <taxon>Craniata</taxon>
        <taxon>Vertebrata</taxon>
        <taxon>Euteleostomi</taxon>
        <taxon>Actinopterygii</taxon>
        <taxon>Neopterygii</taxon>
        <taxon>Teleostei</taxon>
        <taxon>Neoteleostei</taxon>
        <taxon>Acanthomorphata</taxon>
        <taxon>Ovalentaria</taxon>
        <taxon>Atherinomorphae</taxon>
        <taxon>Cyprinodontiformes</taxon>
        <taxon>Goodeidae</taxon>
        <taxon>Ilyodon</taxon>
    </lineage>
</organism>
<evidence type="ECO:0000313" key="2">
    <source>
        <dbReference type="Proteomes" id="UP001482620"/>
    </source>
</evidence>
<dbReference type="EMBL" id="JAHRIQ010112670">
    <property type="protein sequence ID" value="MEQ2257710.1"/>
    <property type="molecule type" value="Genomic_DNA"/>
</dbReference>
<protein>
    <submittedName>
        <fullName evidence="1">Uncharacterized protein</fullName>
    </submittedName>
</protein>
<keyword evidence="2" id="KW-1185">Reference proteome</keyword>
<sequence length="121" mass="13912">MPYSCSCTTSYGQLETAEHQSRPEGFTGPSDIYSKVYGCKHLSFCYISSLQPITYSPLQSCSHVLMCYVEHGFKISLVIIFRIVFHSCKFHSYSHIFIVITYKKSSLHNKTNLSRLKKLEK</sequence>
<comment type="caution">
    <text evidence="1">The sequence shown here is derived from an EMBL/GenBank/DDBJ whole genome shotgun (WGS) entry which is preliminary data.</text>
</comment>